<keyword evidence="1" id="KW-1133">Transmembrane helix</keyword>
<evidence type="ECO:0008006" key="4">
    <source>
        <dbReference type="Google" id="ProtNLM"/>
    </source>
</evidence>
<protein>
    <recommendedName>
        <fullName evidence="4">DUF3784 domain-containing protein</fullName>
    </recommendedName>
</protein>
<gene>
    <name evidence="2" type="ORF">H5993_00870</name>
</gene>
<dbReference type="Proteomes" id="UP000776629">
    <property type="component" value="Unassembled WGS sequence"/>
</dbReference>
<proteinExistence type="predicted"/>
<feature type="transmembrane region" description="Helical" evidence="1">
    <location>
        <begin position="69"/>
        <end position="93"/>
    </location>
</feature>
<keyword evidence="1" id="KW-0812">Transmembrane</keyword>
<feature type="transmembrane region" description="Helical" evidence="1">
    <location>
        <begin position="6"/>
        <end position="23"/>
    </location>
</feature>
<dbReference type="RefSeq" id="WP_204775860.1">
    <property type="nucleotide sequence ID" value="NZ_JACJJQ010000002.1"/>
</dbReference>
<evidence type="ECO:0000313" key="2">
    <source>
        <dbReference type="EMBL" id="MBM6753322.1"/>
    </source>
</evidence>
<keyword evidence="1" id="KW-0472">Membrane</keyword>
<organism evidence="2 3">
    <name type="scientific">Limosilactobacillus alvi</name>
    <dbReference type="NCBI Taxonomy" id="990412"/>
    <lineage>
        <taxon>Bacteria</taxon>
        <taxon>Bacillati</taxon>
        <taxon>Bacillota</taxon>
        <taxon>Bacilli</taxon>
        <taxon>Lactobacillales</taxon>
        <taxon>Lactobacillaceae</taxon>
        <taxon>Limosilactobacillus</taxon>
    </lineage>
</organism>
<keyword evidence="3" id="KW-1185">Reference proteome</keyword>
<dbReference type="EMBL" id="JACJJQ010000002">
    <property type="protein sequence ID" value="MBM6753322.1"/>
    <property type="molecule type" value="Genomic_DNA"/>
</dbReference>
<accession>A0ABS2EMP0</accession>
<sequence>MIIRILVFICAMIFLIETNYFRTHQEKMYFGMPMKHPETVKTTSKIWMIILALMTILALVAAFTMNLVIIFTTLILGCILELLMAISVSSILLKP</sequence>
<feature type="transmembrane region" description="Helical" evidence="1">
    <location>
        <begin position="44"/>
        <end position="63"/>
    </location>
</feature>
<comment type="caution">
    <text evidence="2">The sequence shown here is derived from an EMBL/GenBank/DDBJ whole genome shotgun (WGS) entry which is preliminary data.</text>
</comment>
<name>A0ABS2EMP0_9LACO</name>
<evidence type="ECO:0000256" key="1">
    <source>
        <dbReference type="SAM" id="Phobius"/>
    </source>
</evidence>
<reference evidence="2 3" key="1">
    <citation type="journal article" date="2021" name="Sci. Rep.">
        <title>The distribution of antibiotic resistance genes in chicken gut microbiota commensals.</title>
        <authorList>
            <person name="Juricova H."/>
            <person name="Matiasovicova J."/>
            <person name="Kubasova T."/>
            <person name="Cejkova D."/>
            <person name="Rychlik I."/>
        </authorList>
    </citation>
    <scope>NUCLEOTIDE SEQUENCE [LARGE SCALE GENOMIC DNA]</scope>
    <source>
        <strain evidence="2 3">An810</strain>
    </source>
</reference>
<evidence type="ECO:0000313" key="3">
    <source>
        <dbReference type="Proteomes" id="UP000776629"/>
    </source>
</evidence>